<evidence type="ECO:0000259" key="1">
    <source>
        <dbReference type="Pfam" id="PF07833"/>
    </source>
</evidence>
<evidence type="ECO:0000313" key="2">
    <source>
        <dbReference type="EMBL" id="WXB94234.1"/>
    </source>
</evidence>
<keyword evidence="3" id="KW-1185">Reference proteome</keyword>
<dbReference type="Proteomes" id="UP001387364">
    <property type="component" value="Chromosome"/>
</dbReference>
<reference evidence="2 3" key="1">
    <citation type="submission" date="2024-02" db="EMBL/GenBank/DDBJ databases">
        <title>Seven novel Bacillus-like species.</title>
        <authorList>
            <person name="Liu G."/>
        </authorList>
    </citation>
    <scope>NUCLEOTIDE SEQUENCE [LARGE SCALE GENOMIC DNA]</scope>
    <source>
        <strain evidence="2 3">FJAT-52991</strain>
    </source>
</reference>
<dbReference type="InterPro" id="IPR012854">
    <property type="entry name" value="Cu_amine_oxidase-like_N"/>
</dbReference>
<dbReference type="RefSeq" id="WP_338753880.1">
    <property type="nucleotide sequence ID" value="NZ_CP147404.1"/>
</dbReference>
<name>A0ABZ2N9K8_9BACI</name>
<proteinExistence type="predicted"/>
<accession>A0ABZ2N9K8</accession>
<dbReference type="EMBL" id="CP147404">
    <property type="protein sequence ID" value="WXB94234.1"/>
    <property type="molecule type" value="Genomic_DNA"/>
</dbReference>
<feature type="domain" description="Copper amine oxidase-like N-terminal" evidence="1">
    <location>
        <begin position="344"/>
        <end position="444"/>
    </location>
</feature>
<gene>
    <name evidence="2" type="ORF">WDJ61_06285</name>
</gene>
<dbReference type="Pfam" id="PF07833">
    <property type="entry name" value="Cu_amine_oxidN1"/>
    <property type="match status" value="1"/>
</dbReference>
<organism evidence="2 3">
    <name type="scientific">Bacillus kandeliae</name>
    <dbReference type="NCBI Taxonomy" id="3129297"/>
    <lineage>
        <taxon>Bacteria</taxon>
        <taxon>Bacillati</taxon>
        <taxon>Bacillota</taxon>
        <taxon>Bacilli</taxon>
        <taxon>Bacillales</taxon>
        <taxon>Bacillaceae</taxon>
        <taxon>Bacillus</taxon>
    </lineage>
</organism>
<sequence>MFVQWNGYEGSSKAFNDNEVEQEIQIVHSDQGFSIQQTFSHLQIDKPLSLIFPVDAQKMRCETTEGKCSMNGLSAVITPKDHTFTVSYTLNSPPVKSSMLLTNWFVKVKETEIKETAIYLTDKKLRTGNWYSGLKNTGGQKKDWINYYEFQGNGGADALYWQSDPLVKVDVGETLALYMSPEVKASKQLVDSLKSIDMPELKTIIVTSQQQTYSSDHFYILNNSQQLMEFTDTMRLTAMKNEYRFNESEEWLAEVMVALELNRAFGSEKSQKMYQYLQQELTPEEQAAYKADVSQMKGELMTAEQLDQILSEVKGLETHFFQENNEEKSVIKPLLFTDTRSVLVNGKVTPVEAINKKGVLLFPFQLTLHQLGFDVKTLSNNRSLLVKKDADTYRFDLDEHRFILNEEDYGLYENALVTYNGELYIESTWLQKIFLVYVNEQKGQITIDPIDL</sequence>
<evidence type="ECO:0000313" key="3">
    <source>
        <dbReference type="Proteomes" id="UP001387364"/>
    </source>
</evidence>
<protein>
    <submittedName>
        <fullName evidence="2">Stalk domain-containing protein</fullName>
    </submittedName>
</protein>